<evidence type="ECO:0000313" key="9">
    <source>
        <dbReference type="Proteomes" id="UP000281677"/>
    </source>
</evidence>
<comment type="caution">
    <text evidence="8">The sequence shown here is derived from an EMBL/GenBank/DDBJ whole genome shotgun (WGS) entry which is preliminary data.</text>
</comment>
<dbReference type="GO" id="GO:0035725">
    <property type="term" value="P:sodium ion transmembrane transport"/>
    <property type="evidence" value="ECO:0007669"/>
    <property type="project" value="TreeGrafter"/>
</dbReference>
<keyword evidence="3 7" id="KW-0812">Transmembrane</keyword>
<feature type="transmembrane region" description="Helical" evidence="7">
    <location>
        <begin position="153"/>
        <end position="172"/>
    </location>
</feature>
<evidence type="ECO:0000256" key="7">
    <source>
        <dbReference type="SAM" id="Phobius"/>
    </source>
</evidence>
<feature type="transmembrane region" description="Helical" evidence="7">
    <location>
        <begin position="179"/>
        <end position="204"/>
    </location>
</feature>
<feature type="region of interest" description="Disordered" evidence="6">
    <location>
        <begin position="508"/>
        <end position="543"/>
    </location>
</feature>
<evidence type="ECO:0000256" key="2">
    <source>
        <dbReference type="ARBA" id="ARBA00022448"/>
    </source>
</evidence>
<feature type="region of interest" description="Disordered" evidence="6">
    <location>
        <begin position="1"/>
        <end position="22"/>
    </location>
</feature>
<keyword evidence="5 7" id="KW-0472">Membrane</keyword>
<evidence type="ECO:0000256" key="3">
    <source>
        <dbReference type="ARBA" id="ARBA00022692"/>
    </source>
</evidence>
<evidence type="ECO:0000256" key="1">
    <source>
        <dbReference type="ARBA" id="ARBA00004141"/>
    </source>
</evidence>
<feature type="transmembrane region" description="Helical" evidence="7">
    <location>
        <begin position="314"/>
        <end position="331"/>
    </location>
</feature>
<feature type="transmembrane region" description="Helical" evidence="7">
    <location>
        <begin position="458"/>
        <end position="477"/>
    </location>
</feature>
<dbReference type="PANTHER" id="PTHR11616:SF240">
    <property type="entry name" value="BLOATED TUBULES, ISOFORM B-RELATED"/>
    <property type="match status" value="1"/>
</dbReference>
<protein>
    <submittedName>
        <fullName evidence="8">Uncharacterized protein</fullName>
    </submittedName>
</protein>
<name>A0A3M7IVF7_HORWE</name>
<feature type="transmembrane region" description="Helical" evidence="7">
    <location>
        <begin position="35"/>
        <end position="52"/>
    </location>
</feature>
<feature type="transmembrane region" description="Helical" evidence="7">
    <location>
        <begin position="224"/>
        <end position="245"/>
    </location>
</feature>
<dbReference type="Pfam" id="PF00209">
    <property type="entry name" value="SNF"/>
    <property type="match status" value="1"/>
</dbReference>
<keyword evidence="2" id="KW-0813">Transport</keyword>
<dbReference type="AlphaFoldDB" id="A0A3M7IVF7"/>
<evidence type="ECO:0000256" key="6">
    <source>
        <dbReference type="SAM" id="MobiDB-lite"/>
    </source>
</evidence>
<evidence type="ECO:0000313" key="8">
    <source>
        <dbReference type="EMBL" id="RMZ29525.1"/>
    </source>
</evidence>
<dbReference type="Proteomes" id="UP000281677">
    <property type="component" value="Unassembled WGS sequence"/>
</dbReference>
<keyword evidence="4 7" id="KW-1133">Transmembrane helix</keyword>
<sequence length="543" mass="58860">MFNFRRALNAVAPSPKQSEDGRDQWPSLVHSLCDGHIFLLAIPILILEIATGQAYRAGSVAAYNSVDKRFKGIGLGCICVGYMVVVYYVPMLGYVMVSFRHSFTNNFAWTGRIEEFWTRDVTETVDPIPGRFDGNGGVSRYVSYPGTGLDGELVGWNAFSWFIVWMCICKGVGVTGRVVYISIGLPIVIMIILLGRGVSLPNAIDGIRLYWGEFNGSQLAGGALWQAATGQVSFAVFGVVGYLGLQPGEEELGSFSLGFLTFPVAIEQMPGAPVWAVLFFLTLMLLGISSSFAMLDALVTLLCDSSLGRKVSHFKIATSVVIFSFLLSLMYDTGFGYALLTAIDAQVNNIVLLFTVWSECVAMTSLYRTKDVIGQVGLPAFLMYNAGYAGGMILGPAVAHAVIPAAGAGVGFGIYVLGVVLTLVLAKDPDSIPPRFWKNSKPLRTLCFYAVRDDPLQIMAFIVAHMVVLMILVTYIMPKSLDILIPVDRRGEGDRTYAPQVLLGKEDSRISEGLEYSGHSGSEDDGTPKEKALGDAAPHVQRL</sequence>
<evidence type="ECO:0000256" key="4">
    <source>
        <dbReference type="ARBA" id="ARBA00022989"/>
    </source>
</evidence>
<dbReference type="GO" id="GO:0005886">
    <property type="term" value="C:plasma membrane"/>
    <property type="evidence" value="ECO:0007669"/>
    <property type="project" value="TreeGrafter"/>
</dbReference>
<feature type="transmembrane region" description="Helical" evidence="7">
    <location>
        <begin position="73"/>
        <end position="97"/>
    </location>
</feature>
<feature type="transmembrane region" description="Helical" evidence="7">
    <location>
        <begin position="252"/>
        <end position="269"/>
    </location>
</feature>
<dbReference type="OrthoDB" id="6581954at2759"/>
<dbReference type="PROSITE" id="PS50267">
    <property type="entry name" value="NA_NEUROTRAN_SYMP_3"/>
    <property type="match status" value="1"/>
</dbReference>
<feature type="transmembrane region" description="Helical" evidence="7">
    <location>
        <begin position="275"/>
        <end position="302"/>
    </location>
</feature>
<organism evidence="8 9">
    <name type="scientific">Hortaea werneckii</name>
    <name type="common">Black yeast</name>
    <name type="synonym">Cladosporium werneckii</name>
    <dbReference type="NCBI Taxonomy" id="91943"/>
    <lineage>
        <taxon>Eukaryota</taxon>
        <taxon>Fungi</taxon>
        <taxon>Dikarya</taxon>
        <taxon>Ascomycota</taxon>
        <taxon>Pezizomycotina</taxon>
        <taxon>Dothideomycetes</taxon>
        <taxon>Dothideomycetidae</taxon>
        <taxon>Mycosphaerellales</taxon>
        <taxon>Teratosphaeriaceae</taxon>
        <taxon>Hortaea</taxon>
    </lineage>
</organism>
<reference evidence="8 9" key="1">
    <citation type="journal article" date="2018" name="BMC Genomics">
        <title>Genomic evidence for intraspecific hybridization in a clonal and extremely halotolerant yeast.</title>
        <authorList>
            <person name="Gostincar C."/>
            <person name="Stajich J.E."/>
            <person name="Zupancic J."/>
            <person name="Zalar P."/>
            <person name="Gunde-Cimerman N."/>
        </authorList>
    </citation>
    <scope>NUCLEOTIDE SEQUENCE [LARGE SCALE GENOMIC DNA]</scope>
    <source>
        <strain evidence="8 9">EXF-120</strain>
    </source>
</reference>
<evidence type="ECO:0000256" key="5">
    <source>
        <dbReference type="ARBA" id="ARBA00023136"/>
    </source>
</evidence>
<proteinExistence type="predicted"/>
<dbReference type="PRINTS" id="PR00176">
    <property type="entry name" value="NANEUSMPORT"/>
</dbReference>
<dbReference type="SUPFAM" id="SSF161070">
    <property type="entry name" value="SNF-like"/>
    <property type="match status" value="1"/>
</dbReference>
<feature type="transmembrane region" description="Helical" evidence="7">
    <location>
        <begin position="378"/>
        <end position="399"/>
    </location>
</feature>
<dbReference type="EMBL" id="QWIT01000162">
    <property type="protein sequence ID" value="RMZ29525.1"/>
    <property type="molecule type" value="Genomic_DNA"/>
</dbReference>
<dbReference type="VEuPathDB" id="FungiDB:BTJ68_08326"/>
<dbReference type="InterPro" id="IPR037272">
    <property type="entry name" value="SNS_sf"/>
</dbReference>
<feature type="transmembrane region" description="Helical" evidence="7">
    <location>
        <begin position="405"/>
        <end position="426"/>
    </location>
</feature>
<gene>
    <name evidence="8" type="ORF">D0859_06367</name>
</gene>
<accession>A0A3M7IVF7</accession>
<dbReference type="InterPro" id="IPR000175">
    <property type="entry name" value="Na/ntran_symport"/>
</dbReference>
<dbReference type="PANTHER" id="PTHR11616">
    <property type="entry name" value="SODIUM/CHLORIDE DEPENDENT TRANSPORTER"/>
    <property type="match status" value="1"/>
</dbReference>
<comment type="subcellular location">
    <subcellularLocation>
        <location evidence="1">Membrane</location>
        <topology evidence="1">Multi-pass membrane protein</topology>
    </subcellularLocation>
</comment>